<proteinExistence type="predicted"/>
<dbReference type="Proteomes" id="UP000789901">
    <property type="component" value="Unassembled WGS sequence"/>
</dbReference>
<comment type="caution">
    <text evidence="1">The sequence shown here is derived from an EMBL/GenBank/DDBJ whole genome shotgun (WGS) entry which is preliminary data.</text>
</comment>
<sequence length="89" mass="10415">ASKFQEFVYSINYWYHIPAKKQLSNNILDNIYKNVEHQFSNFFANQTELLLRQMDGQIFGKSSYLEEALIQICIEKVNSVIMDGAVNYV</sequence>
<gene>
    <name evidence="1" type="ORF">GMARGA_LOCUS30959</name>
</gene>
<reference evidence="1 2" key="1">
    <citation type="submission" date="2021-06" db="EMBL/GenBank/DDBJ databases">
        <authorList>
            <person name="Kallberg Y."/>
            <person name="Tangrot J."/>
            <person name="Rosling A."/>
        </authorList>
    </citation>
    <scope>NUCLEOTIDE SEQUENCE [LARGE SCALE GENOMIC DNA]</scope>
    <source>
        <strain evidence="1 2">120-4 pot B 10/14</strain>
    </source>
</reference>
<evidence type="ECO:0000313" key="2">
    <source>
        <dbReference type="Proteomes" id="UP000789901"/>
    </source>
</evidence>
<dbReference type="EMBL" id="CAJVQB010044944">
    <property type="protein sequence ID" value="CAG8832223.1"/>
    <property type="molecule type" value="Genomic_DNA"/>
</dbReference>
<evidence type="ECO:0000313" key="1">
    <source>
        <dbReference type="EMBL" id="CAG8832223.1"/>
    </source>
</evidence>
<feature type="non-terminal residue" evidence="1">
    <location>
        <position position="1"/>
    </location>
</feature>
<accession>A0ABN7WH34</accession>
<protein>
    <submittedName>
        <fullName evidence="1">20384_t:CDS:1</fullName>
    </submittedName>
</protein>
<name>A0ABN7WH34_GIGMA</name>
<feature type="non-terminal residue" evidence="1">
    <location>
        <position position="89"/>
    </location>
</feature>
<organism evidence="1 2">
    <name type="scientific">Gigaspora margarita</name>
    <dbReference type="NCBI Taxonomy" id="4874"/>
    <lineage>
        <taxon>Eukaryota</taxon>
        <taxon>Fungi</taxon>
        <taxon>Fungi incertae sedis</taxon>
        <taxon>Mucoromycota</taxon>
        <taxon>Glomeromycotina</taxon>
        <taxon>Glomeromycetes</taxon>
        <taxon>Diversisporales</taxon>
        <taxon>Gigasporaceae</taxon>
        <taxon>Gigaspora</taxon>
    </lineage>
</organism>
<keyword evidence="2" id="KW-1185">Reference proteome</keyword>